<keyword evidence="2" id="KW-1185">Reference proteome</keyword>
<dbReference type="EMBL" id="MU129041">
    <property type="protein sequence ID" value="KAF9509188.1"/>
    <property type="molecule type" value="Genomic_DNA"/>
</dbReference>
<dbReference type="AlphaFoldDB" id="A0A9P6ANS7"/>
<accession>A0A9P6ANS7</accession>
<comment type="caution">
    <text evidence="1">The sequence shown here is derived from an EMBL/GenBank/DDBJ whole genome shotgun (WGS) entry which is preliminary data.</text>
</comment>
<sequence>MAMGLWSTLPWHGPPPPAGAPSNPGQCLAWQFYTMTRRSSKVGLIHAAMWGRYLRHGNLTINCEVWVVALVTAADAADLIQMVVIVEIVLWNGPKMVQLGMVPVLVDSMTITAFWPEEVAMHQPGARGVEFSLLSFSATALIFSPLRLGVPWVPGTTFNSPTLNNHHQQLTKSPQS</sequence>
<evidence type="ECO:0000313" key="1">
    <source>
        <dbReference type="EMBL" id="KAF9509188.1"/>
    </source>
</evidence>
<name>A0A9P6ANS7_9AGAM</name>
<protein>
    <submittedName>
        <fullName evidence="1">Uncharacterized protein</fullName>
    </submittedName>
</protein>
<evidence type="ECO:0000313" key="2">
    <source>
        <dbReference type="Proteomes" id="UP000886523"/>
    </source>
</evidence>
<gene>
    <name evidence="1" type="ORF">BS47DRAFT_1365455</name>
</gene>
<reference evidence="1" key="1">
    <citation type="journal article" date="2020" name="Nat. Commun.">
        <title>Large-scale genome sequencing of mycorrhizal fungi provides insights into the early evolution of symbiotic traits.</title>
        <authorList>
            <person name="Miyauchi S."/>
            <person name="Kiss E."/>
            <person name="Kuo A."/>
            <person name="Drula E."/>
            <person name="Kohler A."/>
            <person name="Sanchez-Garcia M."/>
            <person name="Morin E."/>
            <person name="Andreopoulos B."/>
            <person name="Barry K.W."/>
            <person name="Bonito G."/>
            <person name="Buee M."/>
            <person name="Carver A."/>
            <person name="Chen C."/>
            <person name="Cichocki N."/>
            <person name="Clum A."/>
            <person name="Culley D."/>
            <person name="Crous P.W."/>
            <person name="Fauchery L."/>
            <person name="Girlanda M."/>
            <person name="Hayes R.D."/>
            <person name="Keri Z."/>
            <person name="LaButti K."/>
            <person name="Lipzen A."/>
            <person name="Lombard V."/>
            <person name="Magnuson J."/>
            <person name="Maillard F."/>
            <person name="Murat C."/>
            <person name="Nolan M."/>
            <person name="Ohm R.A."/>
            <person name="Pangilinan J."/>
            <person name="Pereira M.F."/>
            <person name="Perotto S."/>
            <person name="Peter M."/>
            <person name="Pfister S."/>
            <person name="Riley R."/>
            <person name="Sitrit Y."/>
            <person name="Stielow J.B."/>
            <person name="Szollosi G."/>
            <person name="Zifcakova L."/>
            <person name="Stursova M."/>
            <person name="Spatafora J.W."/>
            <person name="Tedersoo L."/>
            <person name="Vaario L.M."/>
            <person name="Yamada A."/>
            <person name="Yan M."/>
            <person name="Wang P."/>
            <person name="Xu J."/>
            <person name="Bruns T."/>
            <person name="Baldrian P."/>
            <person name="Vilgalys R."/>
            <person name="Dunand C."/>
            <person name="Henrissat B."/>
            <person name="Grigoriev I.V."/>
            <person name="Hibbett D."/>
            <person name="Nagy L.G."/>
            <person name="Martin F.M."/>
        </authorList>
    </citation>
    <scope>NUCLEOTIDE SEQUENCE</scope>
    <source>
        <strain evidence="1">UP504</strain>
    </source>
</reference>
<organism evidence="1 2">
    <name type="scientific">Hydnum rufescens UP504</name>
    <dbReference type="NCBI Taxonomy" id="1448309"/>
    <lineage>
        <taxon>Eukaryota</taxon>
        <taxon>Fungi</taxon>
        <taxon>Dikarya</taxon>
        <taxon>Basidiomycota</taxon>
        <taxon>Agaricomycotina</taxon>
        <taxon>Agaricomycetes</taxon>
        <taxon>Cantharellales</taxon>
        <taxon>Hydnaceae</taxon>
        <taxon>Hydnum</taxon>
    </lineage>
</organism>
<dbReference type="Proteomes" id="UP000886523">
    <property type="component" value="Unassembled WGS sequence"/>
</dbReference>
<proteinExistence type="predicted"/>